<feature type="transmembrane region" description="Helical" evidence="7">
    <location>
        <begin position="233"/>
        <end position="250"/>
    </location>
</feature>
<keyword evidence="4 7" id="KW-0812">Transmembrane</keyword>
<dbReference type="EMBL" id="POTW01000057">
    <property type="protein sequence ID" value="PZF81503.1"/>
    <property type="molecule type" value="Genomic_DNA"/>
</dbReference>
<feature type="domain" description="Major facilitator superfamily (MFS) profile" evidence="8">
    <location>
        <begin position="16"/>
        <end position="470"/>
    </location>
</feature>
<organism evidence="9 10">
    <name type="scientific">Jiangella anatolica</name>
    <dbReference type="NCBI Taxonomy" id="2670374"/>
    <lineage>
        <taxon>Bacteria</taxon>
        <taxon>Bacillati</taxon>
        <taxon>Actinomycetota</taxon>
        <taxon>Actinomycetes</taxon>
        <taxon>Jiangellales</taxon>
        <taxon>Jiangellaceae</taxon>
        <taxon>Jiangella</taxon>
    </lineage>
</organism>
<dbReference type="InterPro" id="IPR036259">
    <property type="entry name" value="MFS_trans_sf"/>
</dbReference>
<evidence type="ECO:0000313" key="10">
    <source>
        <dbReference type="Proteomes" id="UP000248764"/>
    </source>
</evidence>
<dbReference type="Proteomes" id="UP000248764">
    <property type="component" value="Unassembled WGS sequence"/>
</dbReference>
<dbReference type="CDD" id="cd17321">
    <property type="entry name" value="MFS_MMR_MDR_like"/>
    <property type="match status" value="1"/>
</dbReference>
<evidence type="ECO:0000259" key="8">
    <source>
        <dbReference type="PROSITE" id="PS50850"/>
    </source>
</evidence>
<dbReference type="Pfam" id="PF07690">
    <property type="entry name" value="MFS_1"/>
    <property type="match status" value="1"/>
</dbReference>
<keyword evidence="2" id="KW-0813">Transport</keyword>
<evidence type="ECO:0000256" key="6">
    <source>
        <dbReference type="ARBA" id="ARBA00023136"/>
    </source>
</evidence>
<dbReference type="Gene3D" id="1.20.1720.10">
    <property type="entry name" value="Multidrug resistance protein D"/>
    <property type="match status" value="1"/>
</dbReference>
<feature type="transmembrane region" description="Helical" evidence="7">
    <location>
        <begin position="445"/>
        <end position="466"/>
    </location>
</feature>
<gene>
    <name evidence="9" type="ORF">C1I92_20875</name>
</gene>
<dbReference type="AlphaFoldDB" id="A0A2W2CMS0"/>
<keyword evidence="6 7" id="KW-0472">Membrane</keyword>
<feature type="transmembrane region" description="Helical" evidence="7">
    <location>
        <begin position="271"/>
        <end position="293"/>
    </location>
</feature>
<sequence>MTLDTEKTLVDRRWWTLAVVSAAQLLVVLDSTIVNIALPSAQEALAMGDGDRHWAITAYALTFGGLLLIGGRVSGVLGHRRAFLIGLLGFAAASALGGAAEAPGLLFAARALQGVFAALLAPAGLSLLATTFTGRDRGRAFGVFAAVGAAGSAVGLIAGGLLTEYAGWRWCLYVNVPVALLAAAGGGLVPGDRPVGGRGRLDVGGALLSLTGFAALVYGFARAESLGWQSAEVWTLLAGGLALLAAFVLVEARTAAPLLPLRVLRDRGRSAAFVAVTLLFVAIFGFYLFMSFYTQTVLGYSPVRAGLTLIVNALAALAGSMLIAGRSHGRVRPAALILPGLLAAAAGMLLLTRLDAGTSHVFVLYLLPALVLTGLGLGCVLSPTASLATEGMRGHDVGAASAAYNAAQQVGAALGTALLNTVAAAATATVVAASPAAAAVHGYTTALAVGAAILLAAAALTALLLVPGRRRSRPLR</sequence>
<feature type="transmembrane region" description="Helical" evidence="7">
    <location>
        <begin position="14"/>
        <end position="38"/>
    </location>
</feature>
<comment type="caution">
    <text evidence="9">The sequence shown here is derived from an EMBL/GenBank/DDBJ whole genome shotgun (WGS) entry which is preliminary data.</text>
</comment>
<reference evidence="9 10" key="1">
    <citation type="submission" date="2018-01" db="EMBL/GenBank/DDBJ databases">
        <title>Draft genome sequence of Jiangella sp. GTF31.</title>
        <authorList>
            <person name="Sahin N."/>
            <person name="Ay H."/>
            <person name="Saygin H."/>
        </authorList>
    </citation>
    <scope>NUCLEOTIDE SEQUENCE [LARGE SCALE GENOMIC DNA]</scope>
    <source>
        <strain evidence="9 10">GTF31</strain>
    </source>
</reference>
<feature type="transmembrane region" description="Helical" evidence="7">
    <location>
        <begin position="410"/>
        <end position="433"/>
    </location>
</feature>
<feature type="transmembrane region" description="Helical" evidence="7">
    <location>
        <begin position="362"/>
        <end position="389"/>
    </location>
</feature>
<feature type="transmembrane region" description="Helical" evidence="7">
    <location>
        <begin position="140"/>
        <end position="161"/>
    </location>
</feature>
<keyword evidence="3" id="KW-1003">Cell membrane</keyword>
<dbReference type="PANTHER" id="PTHR42718">
    <property type="entry name" value="MAJOR FACILITATOR SUPERFAMILY MULTIDRUG TRANSPORTER MFSC"/>
    <property type="match status" value="1"/>
</dbReference>
<feature type="transmembrane region" description="Helical" evidence="7">
    <location>
        <begin position="336"/>
        <end position="356"/>
    </location>
</feature>
<evidence type="ECO:0000313" key="9">
    <source>
        <dbReference type="EMBL" id="PZF81503.1"/>
    </source>
</evidence>
<feature type="transmembrane region" description="Helical" evidence="7">
    <location>
        <begin position="106"/>
        <end position="128"/>
    </location>
</feature>
<dbReference type="RefSeq" id="WP_111256614.1">
    <property type="nucleotide sequence ID" value="NZ_POTW01000057.1"/>
</dbReference>
<dbReference type="InterPro" id="IPR011701">
    <property type="entry name" value="MFS"/>
</dbReference>
<evidence type="ECO:0000256" key="3">
    <source>
        <dbReference type="ARBA" id="ARBA00022475"/>
    </source>
</evidence>
<dbReference type="PROSITE" id="PS50850">
    <property type="entry name" value="MFS"/>
    <property type="match status" value="1"/>
</dbReference>
<feature type="transmembrane region" description="Helical" evidence="7">
    <location>
        <begin position="201"/>
        <end position="221"/>
    </location>
</feature>
<protein>
    <submittedName>
        <fullName evidence="9">MFS transporter</fullName>
    </submittedName>
</protein>
<feature type="transmembrane region" description="Helical" evidence="7">
    <location>
        <begin position="82"/>
        <end position="100"/>
    </location>
</feature>
<name>A0A2W2CMS0_9ACTN</name>
<dbReference type="GO" id="GO:0022857">
    <property type="term" value="F:transmembrane transporter activity"/>
    <property type="evidence" value="ECO:0007669"/>
    <property type="project" value="InterPro"/>
</dbReference>
<evidence type="ECO:0000256" key="5">
    <source>
        <dbReference type="ARBA" id="ARBA00022989"/>
    </source>
</evidence>
<feature type="transmembrane region" description="Helical" evidence="7">
    <location>
        <begin position="53"/>
        <end position="70"/>
    </location>
</feature>
<dbReference type="PANTHER" id="PTHR42718:SF46">
    <property type="entry name" value="BLR6921 PROTEIN"/>
    <property type="match status" value="1"/>
</dbReference>
<proteinExistence type="predicted"/>
<feature type="transmembrane region" description="Helical" evidence="7">
    <location>
        <begin position="167"/>
        <end position="189"/>
    </location>
</feature>
<comment type="subcellular location">
    <subcellularLocation>
        <location evidence="1">Cell membrane</location>
        <topology evidence="1">Multi-pass membrane protein</topology>
    </subcellularLocation>
</comment>
<evidence type="ECO:0000256" key="2">
    <source>
        <dbReference type="ARBA" id="ARBA00022448"/>
    </source>
</evidence>
<evidence type="ECO:0000256" key="4">
    <source>
        <dbReference type="ARBA" id="ARBA00022692"/>
    </source>
</evidence>
<keyword evidence="5 7" id="KW-1133">Transmembrane helix</keyword>
<dbReference type="InterPro" id="IPR020846">
    <property type="entry name" value="MFS_dom"/>
</dbReference>
<evidence type="ECO:0000256" key="7">
    <source>
        <dbReference type="SAM" id="Phobius"/>
    </source>
</evidence>
<evidence type="ECO:0000256" key="1">
    <source>
        <dbReference type="ARBA" id="ARBA00004651"/>
    </source>
</evidence>
<feature type="transmembrane region" description="Helical" evidence="7">
    <location>
        <begin position="305"/>
        <end position="324"/>
    </location>
</feature>
<accession>A0A2W2CMS0</accession>
<keyword evidence="10" id="KW-1185">Reference proteome</keyword>
<dbReference type="SUPFAM" id="SSF103473">
    <property type="entry name" value="MFS general substrate transporter"/>
    <property type="match status" value="1"/>
</dbReference>
<dbReference type="Gene3D" id="1.20.1250.20">
    <property type="entry name" value="MFS general substrate transporter like domains"/>
    <property type="match status" value="1"/>
</dbReference>
<dbReference type="GO" id="GO:0005886">
    <property type="term" value="C:plasma membrane"/>
    <property type="evidence" value="ECO:0007669"/>
    <property type="project" value="UniProtKB-SubCell"/>
</dbReference>